<feature type="transmembrane region" description="Helical" evidence="5">
    <location>
        <begin position="241"/>
        <end position="267"/>
    </location>
</feature>
<feature type="transmembrane region" description="Helical" evidence="5">
    <location>
        <begin position="287"/>
        <end position="309"/>
    </location>
</feature>
<reference evidence="9 10" key="1">
    <citation type="submission" date="2014-04" db="EMBL/GenBank/DDBJ databases">
        <title>Pseudoalteromonas galatheae sp. nov., isolated from a deep-sea polychaete near Canal Concepcion, Chile.</title>
        <authorList>
            <person name="Machado H.R."/>
            <person name="Gram L."/>
            <person name="Vynne N.G."/>
        </authorList>
    </citation>
    <scope>NUCLEOTIDE SEQUENCE [LARGE SCALE GENOMIC DNA]</scope>
    <source>
        <strain evidence="9 10">KMM216</strain>
    </source>
</reference>
<keyword evidence="3 5" id="KW-1133">Transmembrane helix</keyword>
<dbReference type="OrthoDB" id="5486437at2"/>
<keyword evidence="2 5" id="KW-0812">Transmembrane</keyword>
<dbReference type="Proteomes" id="UP000027154">
    <property type="component" value="Unassembled WGS sequence"/>
</dbReference>
<feature type="transmembrane region" description="Helical" evidence="5">
    <location>
        <begin position="20"/>
        <end position="40"/>
    </location>
</feature>
<dbReference type="AlphaFoldDB" id="A0A063KWR5"/>
<evidence type="ECO:0000256" key="4">
    <source>
        <dbReference type="ARBA" id="ARBA00023136"/>
    </source>
</evidence>
<comment type="subcellular location">
    <subcellularLocation>
        <location evidence="1">Membrane</location>
        <topology evidence="1">Multi-pass membrane protein</topology>
    </subcellularLocation>
</comment>
<feature type="transmembrane region" description="Helical" evidence="5">
    <location>
        <begin position="371"/>
        <end position="394"/>
    </location>
</feature>
<evidence type="ECO:0000313" key="11">
    <source>
        <dbReference type="Proteomes" id="UP000322915"/>
    </source>
</evidence>
<dbReference type="Proteomes" id="UP000322915">
    <property type="component" value="Unassembled WGS sequence"/>
</dbReference>
<evidence type="ECO:0000313" key="12">
    <source>
        <dbReference type="Proteomes" id="UP000324162"/>
    </source>
</evidence>
<evidence type="ECO:0000259" key="6">
    <source>
        <dbReference type="Pfam" id="PF12698"/>
    </source>
</evidence>
<dbReference type="Proteomes" id="UP000324162">
    <property type="component" value="Unassembled WGS sequence"/>
</dbReference>
<dbReference type="PANTHER" id="PTHR43471">
    <property type="entry name" value="ABC TRANSPORTER PERMEASE"/>
    <property type="match status" value="1"/>
</dbReference>
<evidence type="ECO:0000256" key="1">
    <source>
        <dbReference type="ARBA" id="ARBA00004141"/>
    </source>
</evidence>
<organism evidence="9 10">
    <name type="scientific">Pseudoalteromonas fuliginea</name>
    <dbReference type="NCBI Taxonomy" id="1872678"/>
    <lineage>
        <taxon>Bacteria</taxon>
        <taxon>Pseudomonadati</taxon>
        <taxon>Pseudomonadota</taxon>
        <taxon>Gammaproteobacteria</taxon>
        <taxon>Alteromonadales</taxon>
        <taxon>Pseudoalteromonadaceae</taxon>
        <taxon>Pseudoalteromonas</taxon>
    </lineage>
</organism>
<feature type="transmembrane region" description="Helical" evidence="5">
    <location>
        <begin position="321"/>
        <end position="339"/>
    </location>
</feature>
<protein>
    <submittedName>
        <fullName evidence="7 9">ABC transporter permease</fullName>
    </submittedName>
</protein>
<feature type="domain" description="ABC-2 type transporter transmembrane" evidence="6">
    <location>
        <begin position="16"/>
        <end position="389"/>
    </location>
</feature>
<accession>A0A063KWR5</accession>
<dbReference type="EMBL" id="SEUJ01000058">
    <property type="protein sequence ID" value="KAA1161810.1"/>
    <property type="molecule type" value="Genomic_DNA"/>
</dbReference>
<dbReference type="Pfam" id="PF12698">
    <property type="entry name" value="ABC2_membrane_3"/>
    <property type="match status" value="1"/>
</dbReference>
<dbReference type="PANTHER" id="PTHR43471:SF3">
    <property type="entry name" value="ABC TRANSPORTER PERMEASE PROTEIN NATB"/>
    <property type="match status" value="1"/>
</dbReference>
<sequence length="402" mass="44589">MFEVFKKELRELLRDKKTLLFVVALPVAIFPLLFAVMAFISSQAAMDAEQKVNTYAIINGEYAQEFTDKVFYHKSFELYKGDKTFNNIDELKAGVIAGDIDMGIYLPSHAVQTLDDGKQSQWQVVFNDSKSINFLFERVKELAKEYSDVLQTQKLISFGIEESVQKSILNPIEVIKVDTADKRENLGEKIGGFLPYLLIPLVLMGATYPAIDLGAGEKERGTLETLLLTPITRTELVLGKFITLLTTSIASTTITVLSMGCWIALALAFADLDFIKAAFSTLAVTDLLMIFLLLLPVAAIFSALALAISIYARTFKEAQNYMAPLSMGVFFPIIISIMPNMELTAKTAFIPVTNVALAIKEIVKGTVDYTFIGLIFLATAIIAAGLLAFCVKWFNREDVLFR</sequence>
<evidence type="ECO:0000313" key="10">
    <source>
        <dbReference type="Proteomes" id="UP000027154"/>
    </source>
</evidence>
<evidence type="ECO:0000256" key="3">
    <source>
        <dbReference type="ARBA" id="ARBA00022989"/>
    </source>
</evidence>
<keyword evidence="11" id="KW-1185">Reference proteome</keyword>
<name>A0A063KWR5_9GAMM</name>
<reference evidence="11 12" key="2">
    <citation type="submission" date="2019-01" db="EMBL/GenBank/DDBJ databases">
        <title>Genome sequences of marine Pseudoalteromonas species.</title>
        <authorList>
            <person name="Boraston A.B."/>
            <person name="Hehemann J.-H."/>
            <person name="Vickers C.J."/>
            <person name="Salama-Alber O."/>
            <person name="Abe K."/>
            <person name="Hettle A.J."/>
        </authorList>
    </citation>
    <scope>NUCLEOTIDE SEQUENCE [LARGE SCALE GENOMIC DNA]</scope>
    <source>
        <strain evidence="7 12">PS42</strain>
        <strain evidence="8 11">PS47</strain>
    </source>
</reference>
<dbReference type="RefSeq" id="WP_007375771.1">
    <property type="nucleotide sequence ID" value="NZ_JBBMQV010000016.1"/>
</dbReference>
<dbReference type="GO" id="GO:0140359">
    <property type="term" value="F:ABC-type transporter activity"/>
    <property type="evidence" value="ECO:0007669"/>
    <property type="project" value="InterPro"/>
</dbReference>
<evidence type="ECO:0000256" key="5">
    <source>
        <dbReference type="SAM" id="Phobius"/>
    </source>
</evidence>
<proteinExistence type="predicted"/>
<dbReference type="GO" id="GO:0016020">
    <property type="term" value="C:membrane"/>
    <property type="evidence" value="ECO:0007669"/>
    <property type="project" value="UniProtKB-SubCell"/>
</dbReference>
<dbReference type="EMBL" id="SEUK01000048">
    <property type="protein sequence ID" value="KAA1160777.1"/>
    <property type="molecule type" value="Genomic_DNA"/>
</dbReference>
<keyword evidence="4 5" id="KW-0472">Membrane</keyword>
<evidence type="ECO:0000313" key="9">
    <source>
        <dbReference type="EMBL" id="KDC53280.1"/>
    </source>
</evidence>
<gene>
    <name evidence="9" type="ORF">DC53_01190</name>
    <name evidence="7" type="ORF">EU508_09515</name>
    <name evidence="8" type="ORF">EU509_05005</name>
</gene>
<evidence type="ECO:0000256" key="2">
    <source>
        <dbReference type="ARBA" id="ARBA00022692"/>
    </source>
</evidence>
<dbReference type="EMBL" id="JJNZ01000004">
    <property type="protein sequence ID" value="KDC53280.1"/>
    <property type="molecule type" value="Genomic_DNA"/>
</dbReference>
<dbReference type="InterPro" id="IPR013525">
    <property type="entry name" value="ABC2_TM"/>
</dbReference>
<evidence type="ECO:0000313" key="8">
    <source>
        <dbReference type="EMBL" id="KAA1161810.1"/>
    </source>
</evidence>
<comment type="caution">
    <text evidence="9">The sequence shown here is derived from an EMBL/GenBank/DDBJ whole genome shotgun (WGS) entry which is preliminary data.</text>
</comment>
<evidence type="ECO:0000313" key="7">
    <source>
        <dbReference type="EMBL" id="KAA1160777.1"/>
    </source>
</evidence>